<feature type="compositionally biased region" description="Polar residues" evidence="1">
    <location>
        <begin position="74"/>
        <end position="85"/>
    </location>
</feature>
<sequence length="280" mass="30648">MFKGPYLDHKSVYLLMENENSNSSISSASSGLLSSAGSPRRSLFIDFRKGGEAQVLDKITHAPQRWQRHRPPLTSLQPSLLNSKQGEPPRDSLKKSTTTQSAACHVIQAQEEKKKSNTLLTIKPWDRRWGKVTSGASSFSFPSLAAGKEGEVGGCTGRRKRRHQEKQEAEGDGEEEPSPVSGNDEAFPGGEAEEEEEEEEEEVWGRGGSAYGPASKKPSLTSICEEERGGGGEDLEELVVRRKEEDEEEEGRGAGSSGGEGEEEHESMRLWGDEEEGESN</sequence>
<keyword evidence="3" id="KW-1185">Reference proteome</keyword>
<comment type="caution">
    <text evidence="2">The sequence shown here is derived from an EMBL/GenBank/DDBJ whole genome shotgun (WGS) entry which is preliminary data.</text>
</comment>
<reference evidence="2 3" key="1">
    <citation type="submission" date="2019-01" db="EMBL/GenBank/DDBJ databases">
        <title>Nuclear Genome Assembly of the Microalgal Biofuel strain Nannochloropsis salina CCMP1776.</title>
        <authorList>
            <person name="Hovde B."/>
        </authorList>
    </citation>
    <scope>NUCLEOTIDE SEQUENCE [LARGE SCALE GENOMIC DNA]</scope>
    <source>
        <strain evidence="2 3">CCMP1776</strain>
    </source>
</reference>
<accession>A0A4D9CUH4</accession>
<evidence type="ECO:0000313" key="2">
    <source>
        <dbReference type="EMBL" id="TFJ80319.1"/>
    </source>
</evidence>
<dbReference type="Proteomes" id="UP000355283">
    <property type="component" value="Unassembled WGS sequence"/>
</dbReference>
<dbReference type="EMBL" id="SDOX01000172">
    <property type="protein sequence ID" value="TFJ80319.1"/>
    <property type="molecule type" value="Genomic_DNA"/>
</dbReference>
<feature type="region of interest" description="Disordered" evidence="1">
    <location>
        <begin position="63"/>
        <end position="102"/>
    </location>
</feature>
<gene>
    <name evidence="2" type="ORF">NSK_008324</name>
</gene>
<feature type="compositionally biased region" description="Acidic residues" evidence="1">
    <location>
        <begin position="191"/>
        <end position="202"/>
    </location>
</feature>
<protein>
    <submittedName>
        <fullName evidence="2">Uncharacterized protein</fullName>
    </submittedName>
</protein>
<name>A0A4D9CUH4_9STRA</name>
<dbReference type="AlphaFoldDB" id="A0A4D9CUH4"/>
<evidence type="ECO:0000313" key="3">
    <source>
        <dbReference type="Proteomes" id="UP000355283"/>
    </source>
</evidence>
<organism evidence="2 3">
    <name type="scientific">Nannochloropsis salina CCMP1776</name>
    <dbReference type="NCBI Taxonomy" id="1027361"/>
    <lineage>
        <taxon>Eukaryota</taxon>
        <taxon>Sar</taxon>
        <taxon>Stramenopiles</taxon>
        <taxon>Ochrophyta</taxon>
        <taxon>Eustigmatophyceae</taxon>
        <taxon>Eustigmatales</taxon>
        <taxon>Monodopsidaceae</taxon>
        <taxon>Microchloropsis</taxon>
        <taxon>Microchloropsis salina</taxon>
    </lineage>
</organism>
<proteinExistence type="predicted"/>
<evidence type="ECO:0000256" key="1">
    <source>
        <dbReference type="SAM" id="MobiDB-lite"/>
    </source>
</evidence>
<feature type="region of interest" description="Disordered" evidence="1">
    <location>
        <begin position="136"/>
        <end position="280"/>
    </location>
</feature>